<reference evidence="2" key="1">
    <citation type="journal article" date="2021" name="Nat. Commun.">
        <title>Genetic determinants of endophytism in the Arabidopsis root mycobiome.</title>
        <authorList>
            <person name="Mesny F."/>
            <person name="Miyauchi S."/>
            <person name="Thiergart T."/>
            <person name="Pickel B."/>
            <person name="Atanasova L."/>
            <person name="Karlsson M."/>
            <person name="Huettel B."/>
            <person name="Barry K.W."/>
            <person name="Haridas S."/>
            <person name="Chen C."/>
            <person name="Bauer D."/>
            <person name="Andreopoulos W."/>
            <person name="Pangilinan J."/>
            <person name="LaButti K."/>
            <person name="Riley R."/>
            <person name="Lipzen A."/>
            <person name="Clum A."/>
            <person name="Drula E."/>
            <person name="Henrissat B."/>
            <person name="Kohler A."/>
            <person name="Grigoriev I.V."/>
            <person name="Martin F.M."/>
            <person name="Hacquard S."/>
        </authorList>
    </citation>
    <scope>NUCLEOTIDE SEQUENCE</scope>
    <source>
        <strain evidence="2">FSSC 5 MPI-SDFR-AT-0091</strain>
    </source>
</reference>
<proteinExistence type="predicted"/>
<dbReference type="EMBL" id="JAGTJS010000035">
    <property type="protein sequence ID" value="KAH7230785.1"/>
    <property type="molecule type" value="Genomic_DNA"/>
</dbReference>
<keyword evidence="3" id="KW-1185">Reference proteome</keyword>
<evidence type="ECO:0000313" key="2">
    <source>
        <dbReference type="EMBL" id="KAH7230785.1"/>
    </source>
</evidence>
<feature type="region of interest" description="Disordered" evidence="1">
    <location>
        <begin position="83"/>
        <end position="126"/>
    </location>
</feature>
<dbReference type="AlphaFoldDB" id="A0A9P9G020"/>
<protein>
    <submittedName>
        <fullName evidence="2">Uncharacterized protein</fullName>
    </submittedName>
</protein>
<organism evidence="2 3">
    <name type="scientific">Fusarium solani</name>
    <name type="common">Filamentous fungus</name>
    <dbReference type="NCBI Taxonomy" id="169388"/>
    <lineage>
        <taxon>Eukaryota</taxon>
        <taxon>Fungi</taxon>
        <taxon>Dikarya</taxon>
        <taxon>Ascomycota</taxon>
        <taxon>Pezizomycotina</taxon>
        <taxon>Sordariomycetes</taxon>
        <taxon>Hypocreomycetidae</taxon>
        <taxon>Hypocreales</taxon>
        <taxon>Nectriaceae</taxon>
        <taxon>Fusarium</taxon>
        <taxon>Fusarium solani species complex</taxon>
    </lineage>
</organism>
<accession>A0A9P9G020</accession>
<comment type="caution">
    <text evidence="2">The sequence shown here is derived from an EMBL/GenBank/DDBJ whole genome shotgun (WGS) entry which is preliminary data.</text>
</comment>
<feature type="compositionally biased region" description="Low complexity" evidence="1">
    <location>
        <begin position="87"/>
        <end position="119"/>
    </location>
</feature>
<name>A0A9P9G020_FUSSL</name>
<evidence type="ECO:0000256" key="1">
    <source>
        <dbReference type="SAM" id="MobiDB-lite"/>
    </source>
</evidence>
<dbReference type="Proteomes" id="UP000736672">
    <property type="component" value="Unassembled WGS sequence"/>
</dbReference>
<gene>
    <name evidence="2" type="ORF">B0J15DRAFT_555895</name>
</gene>
<sequence length="247" mass="27566">MAADDRVDYPKPPKAEHRKPALQCPYCYKVLESSDLSLPAWKHHMNEDLKPYICLFVNCKQREHIGDHLLRLAFDSLGKIEKNACQTSPSSPSEETETGSGQDAPSLNSENPSNGESESTVGSDRSFEQVSEAIDMPEKHGSVTANERDRCYDLPTDAPNMIHSSVLEGELGRSAGKMINRPNEAFPFPTIENRVDSKLLLPRAEATLKFEQKSLDDEAPDMDNALNWSNSLLTLSSMRNLESYKSH</sequence>
<evidence type="ECO:0000313" key="3">
    <source>
        <dbReference type="Proteomes" id="UP000736672"/>
    </source>
</evidence>
<dbReference type="OrthoDB" id="195446at2759"/>